<dbReference type="AlphaFoldDB" id="A0A166NN81"/>
<feature type="region of interest" description="Disordered" evidence="1">
    <location>
        <begin position="29"/>
        <end position="60"/>
    </location>
</feature>
<evidence type="ECO:0000256" key="1">
    <source>
        <dbReference type="SAM" id="MobiDB-lite"/>
    </source>
</evidence>
<evidence type="ECO:0000313" key="3">
    <source>
        <dbReference type="EMBL" id="KZL65868.1"/>
    </source>
</evidence>
<feature type="domain" description="Nucleoside phosphorylase" evidence="2">
    <location>
        <begin position="67"/>
        <end position="182"/>
    </location>
</feature>
<evidence type="ECO:0000313" key="4">
    <source>
        <dbReference type="Proteomes" id="UP000076552"/>
    </source>
</evidence>
<dbReference type="InterPro" id="IPR053137">
    <property type="entry name" value="NLR-like"/>
</dbReference>
<proteinExistence type="predicted"/>
<dbReference type="SUPFAM" id="SSF53167">
    <property type="entry name" value="Purine and uridine phosphorylases"/>
    <property type="match status" value="1"/>
</dbReference>
<reference evidence="3 4" key="1">
    <citation type="submission" date="2015-06" db="EMBL/GenBank/DDBJ databases">
        <title>Survival trade-offs in plant roots during colonization by closely related pathogenic and mutualistic fungi.</title>
        <authorList>
            <person name="Hacquard S."/>
            <person name="Kracher B."/>
            <person name="Hiruma K."/>
            <person name="Weinman A."/>
            <person name="Muench P."/>
            <person name="Garrido Oter R."/>
            <person name="Ver Loren van Themaat E."/>
            <person name="Dallerey J.-F."/>
            <person name="Damm U."/>
            <person name="Henrissat B."/>
            <person name="Lespinet O."/>
            <person name="Thon M."/>
            <person name="Kemen E."/>
            <person name="McHardy A.C."/>
            <person name="Schulze-Lefert P."/>
            <person name="O'Connell R.J."/>
        </authorList>
    </citation>
    <scope>NUCLEOTIDE SEQUENCE [LARGE SCALE GENOMIC DNA]</scope>
    <source>
        <strain evidence="3 4">0861</strain>
    </source>
</reference>
<dbReference type="PANTHER" id="PTHR46082:SF6">
    <property type="entry name" value="AAA+ ATPASE DOMAIN-CONTAINING PROTEIN-RELATED"/>
    <property type="match status" value="1"/>
</dbReference>
<dbReference type="GO" id="GO:0009116">
    <property type="term" value="P:nucleoside metabolic process"/>
    <property type="evidence" value="ECO:0007669"/>
    <property type="project" value="InterPro"/>
</dbReference>
<dbReference type="PANTHER" id="PTHR46082">
    <property type="entry name" value="ATP/GTP-BINDING PROTEIN-RELATED"/>
    <property type="match status" value="1"/>
</dbReference>
<evidence type="ECO:0000259" key="2">
    <source>
        <dbReference type="Pfam" id="PF01048"/>
    </source>
</evidence>
<gene>
    <name evidence="3" type="ORF">CT0861_02301</name>
</gene>
<name>A0A166NN81_9PEZI</name>
<dbReference type="InterPro" id="IPR000845">
    <property type="entry name" value="Nucleoside_phosphorylase_d"/>
</dbReference>
<keyword evidence="4" id="KW-1185">Reference proteome</keyword>
<dbReference type="Proteomes" id="UP000076552">
    <property type="component" value="Unassembled WGS sequence"/>
</dbReference>
<protein>
    <submittedName>
        <fullName evidence="3">Phosphorylase superfamily</fullName>
    </submittedName>
</protein>
<accession>A0A166NN81</accession>
<dbReference type="GO" id="GO:0003824">
    <property type="term" value="F:catalytic activity"/>
    <property type="evidence" value="ECO:0007669"/>
    <property type="project" value="InterPro"/>
</dbReference>
<dbReference type="Pfam" id="PF01048">
    <property type="entry name" value="PNP_UDP_1"/>
    <property type="match status" value="1"/>
</dbReference>
<dbReference type="EMBL" id="LFIV01000198">
    <property type="protein sequence ID" value="KZL65868.1"/>
    <property type="molecule type" value="Genomic_DNA"/>
</dbReference>
<comment type="caution">
    <text evidence="3">The sequence shown here is derived from an EMBL/GenBank/DDBJ whole genome shotgun (WGS) entry which is preliminary data.</text>
</comment>
<sequence>MPSNTTITNGGSGVLNAATGGAQYNNNGSGRQWNYGSHGAGGQIPDAEAASTRASSHQQPSRREDFRIAIICALALEFDAVSLLFDQLWEEEGAVYGRAPGDLNTYTTGRIGKHNVALALLPNMGTAAAAGAAAGVRSSFLCLRLALIVGVCGGVPGTGGNEVLLGDVVISKTVQHSVGKQYRDAYVLKDTIDDSLGRMNRDLRTLVTSFETELGRKSLQKKASEYLKTLQSAAAREGYSQDYRYPGVAKDKLFPPDYQHKHHLPQACAICVGESGGFCEEAVQASCADLHCDENQTVSRQSLEKKRRMTPDDMQRPRVHIGRIISGDTVMKSGEHRDRIAQQYKVIAFEMEGAGAWDEVPCIVVKGVCDYADSHKNQEWQPFAAATAASVAKAVLGRYVSD</sequence>
<dbReference type="Gene3D" id="3.40.50.1580">
    <property type="entry name" value="Nucleoside phosphorylase domain"/>
    <property type="match status" value="1"/>
</dbReference>
<dbReference type="STRING" id="708197.A0A166NN81"/>
<dbReference type="InterPro" id="IPR035994">
    <property type="entry name" value="Nucleoside_phosphorylase_sf"/>
</dbReference>
<organism evidence="3 4">
    <name type="scientific">Colletotrichum tofieldiae</name>
    <dbReference type="NCBI Taxonomy" id="708197"/>
    <lineage>
        <taxon>Eukaryota</taxon>
        <taxon>Fungi</taxon>
        <taxon>Dikarya</taxon>
        <taxon>Ascomycota</taxon>
        <taxon>Pezizomycotina</taxon>
        <taxon>Sordariomycetes</taxon>
        <taxon>Hypocreomycetidae</taxon>
        <taxon>Glomerellales</taxon>
        <taxon>Glomerellaceae</taxon>
        <taxon>Colletotrichum</taxon>
        <taxon>Colletotrichum spaethianum species complex</taxon>
    </lineage>
</organism>